<dbReference type="HOGENOM" id="CLU_062667_1_0_1"/>
<keyword evidence="2" id="KW-1185">Reference proteome</keyword>
<name>A0A067TPH7_GALM3</name>
<evidence type="ECO:0000313" key="1">
    <source>
        <dbReference type="EMBL" id="KDR85066.1"/>
    </source>
</evidence>
<sequence length="256" mass="28914">MDNYIPQNLHFDYLVDLNSLPVVSVPGDFVHYSQSYGGQPQNIPASPLPLHAPVPSAMHHVSLLQAQMEVSYGNQNPDVYYCGQQLQSPGYTEICEPQESDINLDYCSTESLQPTFPTPSELLAELAAKGLPATSDEFGSDVRSESASKARRRAMAKSIGFIPTDPDTISSHEKKRHYLECLEQYITYLREQFDLIGATPANLERVGSYRGLTSKSIRTLLVHMENNTRRLNLRTLAEEQKFVKLRDEINRRQRPE</sequence>
<evidence type="ECO:0000313" key="2">
    <source>
        <dbReference type="Proteomes" id="UP000027222"/>
    </source>
</evidence>
<proteinExistence type="predicted"/>
<dbReference type="OrthoDB" id="3258400at2759"/>
<dbReference type="STRING" id="685588.A0A067TPH7"/>
<gene>
    <name evidence="1" type="ORF">GALMADRAFT_131814</name>
</gene>
<protein>
    <submittedName>
        <fullName evidence="1">Uncharacterized protein</fullName>
    </submittedName>
</protein>
<reference evidence="2" key="1">
    <citation type="journal article" date="2014" name="Proc. Natl. Acad. Sci. U.S.A.">
        <title>Extensive sampling of basidiomycete genomes demonstrates inadequacy of the white-rot/brown-rot paradigm for wood decay fungi.</title>
        <authorList>
            <person name="Riley R."/>
            <person name="Salamov A.A."/>
            <person name="Brown D.W."/>
            <person name="Nagy L.G."/>
            <person name="Floudas D."/>
            <person name="Held B.W."/>
            <person name="Levasseur A."/>
            <person name="Lombard V."/>
            <person name="Morin E."/>
            <person name="Otillar R."/>
            <person name="Lindquist E.A."/>
            <person name="Sun H."/>
            <person name="LaButti K.M."/>
            <person name="Schmutz J."/>
            <person name="Jabbour D."/>
            <person name="Luo H."/>
            <person name="Baker S.E."/>
            <person name="Pisabarro A.G."/>
            <person name="Walton J.D."/>
            <person name="Blanchette R.A."/>
            <person name="Henrissat B."/>
            <person name="Martin F."/>
            <person name="Cullen D."/>
            <person name="Hibbett D.S."/>
            <person name="Grigoriev I.V."/>
        </authorList>
    </citation>
    <scope>NUCLEOTIDE SEQUENCE [LARGE SCALE GENOMIC DNA]</scope>
    <source>
        <strain evidence="2">CBS 339.88</strain>
    </source>
</reference>
<dbReference type="Proteomes" id="UP000027222">
    <property type="component" value="Unassembled WGS sequence"/>
</dbReference>
<accession>A0A067TPH7</accession>
<dbReference type="AlphaFoldDB" id="A0A067TPH7"/>
<dbReference type="EMBL" id="KL142367">
    <property type="protein sequence ID" value="KDR85066.1"/>
    <property type="molecule type" value="Genomic_DNA"/>
</dbReference>
<organism evidence="1 2">
    <name type="scientific">Galerina marginata (strain CBS 339.88)</name>
    <dbReference type="NCBI Taxonomy" id="685588"/>
    <lineage>
        <taxon>Eukaryota</taxon>
        <taxon>Fungi</taxon>
        <taxon>Dikarya</taxon>
        <taxon>Basidiomycota</taxon>
        <taxon>Agaricomycotina</taxon>
        <taxon>Agaricomycetes</taxon>
        <taxon>Agaricomycetidae</taxon>
        <taxon>Agaricales</taxon>
        <taxon>Agaricineae</taxon>
        <taxon>Strophariaceae</taxon>
        <taxon>Galerina</taxon>
    </lineage>
</organism>